<dbReference type="SUPFAM" id="SSF56112">
    <property type="entry name" value="Protein kinase-like (PK-like)"/>
    <property type="match status" value="1"/>
</dbReference>
<dbReference type="Proteomes" id="UP000400924">
    <property type="component" value="Unassembled WGS sequence"/>
</dbReference>
<evidence type="ECO:0000313" key="2">
    <source>
        <dbReference type="EMBL" id="MPY64323.1"/>
    </source>
</evidence>
<dbReference type="InterPro" id="IPR002575">
    <property type="entry name" value="Aminoglycoside_PTrfase"/>
</dbReference>
<dbReference type="GO" id="GO:0016740">
    <property type="term" value="F:transferase activity"/>
    <property type="evidence" value="ECO:0007669"/>
    <property type="project" value="UniProtKB-KW"/>
</dbReference>
<dbReference type="PANTHER" id="PTHR21310:SF40">
    <property type="entry name" value="AMINOGLYCOSIDE PHOSPHOTRANSFERASE DOMAIN-CONTAINING PROTEIN-RELATED"/>
    <property type="match status" value="1"/>
</dbReference>
<keyword evidence="2" id="KW-0808">Transferase</keyword>
<accession>A0A5N8XY74</accession>
<protein>
    <submittedName>
        <fullName evidence="2">Aminoglycoside phosphotransferase family protein</fullName>
    </submittedName>
</protein>
<dbReference type="OrthoDB" id="9797603at2"/>
<dbReference type="RefSeq" id="WP_152777765.1">
    <property type="nucleotide sequence ID" value="NZ_VJZC01000768.1"/>
</dbReference>
<dbReference type="PANTHER" id="PTHR21310">
    <property type="entry name" value="AMINOGLYCOSIDE PHOSPHOTRANSFERASE-RELATED-RELATED"/>
    <property type="match status" value="1"/>
</dbReference>
<comment type="caution">
    <text evidence="2">The sequence shown here is derived from an EMBL/GenBank/DDBJ whole genome shotgun (WGS) entry which is preliminary data.</text>
</comment>
<proteinExistence type="predicted"/>
<dbReference type="InterPro" id="IPR011009">
    <property type="entry name" value="Kinase-like_dom_sf"/>
</dbReference>
<name>A0A5N8XY74_9ACTN</name>
<dbReference type="Pfam" id="PF01636">
    <property type="entry name" value="APH"/>
    <property type="match status" value="1"/>
</dbReference>
<evidence type="ECO:0000259" key="1">
    <source>
        <dbReference type="Pfam" id="PF01636"/>
    </source>
</evidence>
<dbReference type="AlphaFoldDB" id="A0A5N8XY74"/>
<reference evidence="2 3" key="1">
    <citation type="submission" date="2019-07" db="EMBL/GenBank/DDBJ databases">
        <title>New species of Amycolatopsis and Streptomyces.</title>
        <authorList>
            <person name="Duangmal K."/>
            <person name="Teo W.F.A."/>
            <person name="Lipun K."/>
        </authorList>
    </citation>
    <scope>NUCLEOTIDE SEQUENCE [LARGE SCALE GENOMIC DNA]</scope>
    <source>
        <strain evidence="2 3">NBRC 106415</strain>
    </source>
</reference>
<evidence type="ECO:0000313" key="3">
    <source>
        <dbReference type="Proteomes" id="UP000400924"/>
    </source>
</evidence>
<gene>
    <name evidence="2" type="ORF">FNH08_46370</name>
</gene>
<sequence length="238" mass="25174">MRTGRLLGSGRTADVYALAGDEAGDAAGHESWVLRRYRDSDGYGDAAAEAAVMEYVRGHGYPVPAVRAADGTDMVVERLSGPTMLGALDAGLIAPTEAGQTLARLLRDLHALPPRTATSTSTDPPARILHLDLHPENVIVTPGGPRVIDWANAEEGPPGLDWGMSAVILAQVAVAEDPLADAAREILTALLAHQGEESALTETGLTEARKRRAANVTMSEREVQLLGRAEELVRVLAH</sequence>
<dbReference type="EMBL" id="VJZC01000768">
    <property type="protein sequence ID" value="MPY64323.1"/>
    <property type="molecule type" value="Genomic_DNA"/>
</dbReference>
<feature type="domain" description="Aminoglycoside phosphotransferase" evidence="1">
    <location>
        <begin position="98"/>
        <end position="170"/>
    </location>
</feature>
<keyword evidence="3" id="KW-1185">Reference proteome</keyword>
<dbReference type="InterPro" id="IPR051678">
    <property type="entry name" value="AGP_Transferase"/>
</dbReference>
<dbReference type="Gene3D" id="3.90.1200.10">
    <property type="match status" value="1"/>
</dbReference>
<organism evidence="2 3">
    <name type="scientific">Streptomyces spongiae</name>
    <dbReference type="NCBI Taxonomy" id="565072"/>
    <lineage>
        <taxon>Bacteria</taxon>
        <taxon>Bacillati</taxon>
        <taxon>Actinomycetota</taxon>
        <taxon>Actinomycetes</taxon>
        <taxon>Kitasatosporales</taxon>
        <taxon>Streptomycetaceae</taxon>
        <taxon>Streptomyces</taxon>
    </lineage>
</organism>